<dbReference type="HOGENOM" id="CLU_159426_0_0_10"/>
<dbReference type="Pfam" id="PF23296">
    <property type="entry name" value="DUF7079"/>
    <property type="match status" value="1"/>
</dbReference>
<dbReference type="AlphaFoldDB" id="G0L668"/>
<reference evidence="2 3" key="2">
    <citation type="journal article" date="2012" name="Environ. Microbiol.">
        <title>Characterization of the first alginolytic operons in a marine bacterium: from their emergence in marine Flavobacteriia to their independent transfers to marine Proteobacteria and human gut Bacteroides.</title>
        <authorList>
            <person name="Thomas F."/>
            <person name="Barbeyron T."/>
            <person name="Tonon T."/>
            <person name="Genicot S."/>
            <person name="Czjzek M."/>
            <person name="Michel G."/>
        </authorList>
    </citation>
    <scope>NUCLEOTIDE SEQUENCE [LARGE SCALE GENOMIC DNA]</scope>
    <source>
        <strain evidence="3">DSM 12802 / CCUG 47099 / CIP 106680 / NCIMB 13871 / Dsij</strain>
    </source>
</reference>
<dbReference type="EMBL" id="FP476056">
    <property type="protein sequence ID" value="CAZ96748.1"/>
    <property type="molecule type" value="Genomic_DNA"/>
</dbReference>
<feature type="domain" description="DUF7079" evidence="1">
    <location>
        <begin position="31"/>
        <end position="143"/>
    </location>
</feature>
<keyword evidence="3" id="KW-1185">Reference proteome</keyword>
<evidence type="ECO:0000313" key="2">
    <source>
        <dbReference type="EMBL" id="CAZ96748.1"/>
    </source>
</evidence>
<sequence>MKADKKKPKASLGKLPDGSWAGDKSQNVVLEQRLPIWQSISELYLDTELQPHDYHSITRTFLDSGLSLNELKAIDRYEVFPVLKANLINTLGEWRGFDETWLNEECTKHYLKRNKRWFRWKIRFYDYFLFSMRKDHWIEIENRMKDASN</sequence>
<evidence type="ECO:0000259" key="1">
    <source>
        <dbReference type="Pfam" id="PF23296"/>
    </source>
</evidence>
<name>G0L668_ZOBGA</name>
<dbReference type="InterPro" id="IPR055507">
    <property type="entry name" value="DUF7079"/>
</dbReference>
<reference evidence="3" key="1">
    <citation type="submission" date="2009-07" db="EMBL/GenBank/DDBJ databases">
        <title>Complete genome sequence of Zobellia galactanivorans Dsij.</title>
        <authorList>
            <consortium name="Genoscope - CEA"/>
        </authorList>
    </citation>
    <scope>NUCLEOTIDE SEQUENCE [LARGE SCALE GENOMIC DNA]</scope>
    <source>
        <strain evidence="3">DSM 12802 / CCUG 47099 / CIP 106680 / NCIMB 13871 / Dsij</strain>
    </source>
</reference>
<dbReference type="KEGG" id="zga:ZOBELLIA_2598"/>
<dbReference type="RefSeq" id="WP_013993944.1">
    <property type="nucleotide sequence ID" value="NC_015844.1"/>
</dbReference>
<proteinExistence type="predicted"/>
<organism evidence="2 3">
    <name type="scientific">Zobellia galactanivorans (strain DSM 12802 / CCUG 47099 / CIP 106680 / NCIMB 13871 / Dsij)</name>
    <dbReference type="NCBI Taxonomy" id="63186"/>
    <lineage>
        <taxon>Bacteria</taxon>
        <taxon>Pseudomonadati</taxon>
        <taxon>Bacteroidota</taxon>
        <taxon>Flavobacteriia</taxon>
        <taxon>Flavobacteriales</taxon>
        <taxon>Flavobacteriaceae</taxon>
        <taxon>Zobellia</taxon>
    </lineage>
</organism>
<dbReference type="Proteomes" id="UP000008898">
    <property type="component" value="Chromosome"/>
</dbReference>
<accession>G0L668</accession>
<protein>
    <recommendedName>
        <fullName evidence="1">DUF7079 domain-containing protein</fullName>
    </recommendedName>
</protein>
<gene>
    <name evidence="2" type="ordered locus">zobellia_2598</name>
</gene>
<evidence type="ECO:0000313" key="3">
    <source>
        <dbReference type="Proteomes" id="UP000008898"/>
    </source>
</evidence>